<keyword evidence="3" id="KW-1185">Reference proteome</keyword>
<comment type="caution">
    <text evidence="2">The sequence shown here is derived from an EMBL/GenBank/DDBJ whole genome shotgun (WGS) entry which is preliminary data.</text>
</comment>
<proteinExistence type="predicted"/>
<dbReference type="AlphaFoldDB" id="W1RQ14"/>
<evidence type="ECO:0000313" key="2">
    <source>
        <dbReference type="EMBL" id="ETI58797.1"/>
    </source>
</evidence>
<evidence type="ECO:0000313" key="3">
    <source>
        <dbReference type="Proteomes" id="UP000018857"/>
    </source>
</evidence>
<protein>
    <submittedName>
        <fullName evidence="2">F1F0 ATPase</fullName>
    </submittedName>
</protein>
<feature type="transmembrane region" description="Helical" evidence="1">
    <location>
        <begin position="47"/>
        <end position="67"/>
    </location>
</feature>
<feature type="transmembrane region" description="Helical" evidence="1">
    <location>
        <begin position="73"/>
        <end position="92"/>
    </location>
</feature>
<dbReference type="eggNOG" id="ENOG50331H5">
    <property type="taxonomic scope" value="Bacteria"/>
</dbReference>
<dbReference type="EMBL" id="AYOZ01000045">
    <property type="protein sequence ID" value="ETI58797.1"/>
    <property type="molecule type" value="Genomic_DNA"/>
</dbReference>
<dbReference type="NCBIfam" id="TIGR03165">
    <property type="entry name" value="F1F0_chp_2"/>
    <property type="match status" value="1"/>
</dbReference>
<accession>W1RQ14</accession>
<keyword evidence="1" id="KW-1133">Transmembrane helix</keyword>
<keyword evidence="1" id="KW-0472">Membrane</keyword>
<organism evidence="2 3">
    <name type="scientific">Marinomonas profundimaris</name>
    <dbReference type="NCBI Taxonomy" id="1208321"/>
    <lineage>
        <taxon>Bacteria</taxon>
        <taxon>Pseudomonadati</taxon>
        <taxon>Pseudomonadota</taxon>
        <taxon>Gammaproteobacteria</taxon>
        <taxon>Oceanospirillales</taxon>
        <taxon>Oceanospirillaceae</taxon>
        <taxon>Marinomonas</taxon>
    </lineage>
</organism>
<dbReference type="OrthoDB" id="467414at2"/>
<dbReference type="Pfam" id="PF12966">
    <property type="entry name" value="AtpR"/>
    <property type="match status" value="1"/>
</dbReference>
<dbReference type="InterPro" id="IPR017581">
    <property type="entry name" value="AtpR-like"/>
</dbReference>
<name>W1RQ14_9GAMM</name>
<evidence type="ECO:0000256" key="1">
    <source>
        <dbReference type="SAM" id="Phobius"/>
    </source>
</evidence>
<sequence length="118" mass="13398">MLINFGDNVWASGAFAAFIGVLLGAFYFTGLWWTVRQLDSRRNVAPLFLLSLLLRMGVVVAGFYVFLSNDWRQLLLGLFGFMVMRVFVTRYIKSKEDTVLILPALVGKDSPIQTEEQE</sequence>
<feature type="transmembrane region" description="Helical" evidence="1">
    <location>
        <begin position="12"/>
        <end position="35"/>
    </location>
</feature>
<dbReference type="STRING" id="1208321.D104_14565"/>
<dbReference type="PATRIC" id="fig|1208321.3.peg.2906"/>
<gene>
    <name evidence="2" type="ORF">D104_14565</name>
</gene>
<dbReference type="Proteomes" id="UP000018857">
    <property type="component" value="Unassembled WGS sequence"/>
</dbReference>
<keyword evidence="1" id="KW-0812">Transmembrane</keyword>
<reference evidence="2 3" key="1">
    <citation type="journal article" date="2014" name="Genome Announc.">
        <title>Draft Genome Sequence of Marinomonas sp. Strain D104, a Polycyclic Aromatic Hydrocarbon-Degrading Bacterium from the Deep-Sea Sediment of the Arctic Ocean.</title>
        <authorList>
            <person name="Dong C."/>
            <person name="Bai X."/>
            <person name="Lai Q."/>
            <person name="Xie Y."/>
            <person name="Chen X."/>
            <person name="Shao Z."/>
        </authorList>
    </citation>
    <scope>NUCLEOTIDE SEQUENCE [LARGE SCALE GENOMIC DNA]</scope>
    <source>
        <strain evidence="2 3">D104</strain>
    </source>
</reference>
<dbReference type="RefSeq" id="WP_024024964.1">
    <property type="nucleotide sequence ID" value="NZ_AYOZ01000045.1"/>
</dbReference>